<evidence type="ECO:0000256" key="1">
    <source>
        <dbReference type="ARBA" id="ARBA00007428"/>
    </source>
</evidence>
<organism evidence="4 5">
    <name type="scientific">Mucor saturninus</name>
    <dbReference type="NCBI Taxonomy" id="64648"/>
    <lineage>
        <taxon>Eukaryota</taxon>
        <taxon>Fungi</taxon>
        <taxon>Fungi incertae sedis</taxon>
        <taxon>Mucoromycota</taxon>
        <taxon>Mucoromycotina</taxon>
        <taxon>Mucoromycetes</taxon>
        <taxon>Mucorales</taxon>
        <taxon>Mucorineae</taxon>
        <taxon>Mucoraceae</taxon>
        <taxon>Mucor</taxon>
    </lineage>
</organism>
<keyword evidence="5" id="KW-1185">Reference proteome</keyword>
<dbReference type="Proteomes" id="UP000603453">
    <property type="component" value="Unassembled WGS sequence"/>
</dbReference>
<proteinExistence type="inferred from homology"/>
<dbReference type="InterPro" id="IPR051248">
    <property type="entry name" value="UPF0507/Ank_repeat_27"/>
</dbReference>
<dbReference type="PANTHER" id="PTHR24170:SF1">
    <property type="entry name" value="DOMAIN PROTEIN, PUTATIVE (AFU_ORTHOLOGUE AFUA_1G09870)-RELATED"/>
    <property type="match status" value="1"/>
</dbReference>
<comment type="caution">
    <text evidence="4">The sequence shown here is derived from an EMBL/GenBank/DDBJ whole genome shotgun (WGS) entry which is preliminary data.</text>
</comment>
<feature type="compositionally biased region" description="Low complexity" evidence="2">
    <location>
        <begin position="579"/>
        <end position="588"/>
    </location>
</feature>
<dbReference type="GO" id="GO:0030133">
    <property type="term" value="C:transport vesicle"/>
    <property type="evidence" value="ECO:0007669"/>
    <property type="project" value="TreeGrafter"/>
</dbReference>
<feature type="compositionally biased region" description="Polar residues" evidence="2">
    <location>
        <begin position="596"/>
        <end position="608"/>
    </location>
</feature>
<protein>
    <recommendedName>
        <fullName evidence="3">VPS9 domain-containing protein</fullName>
    </recommendedName>
</protein>
<reference evidence="4" key="1">
    <citation type="submission" date="2020-12" db="EMBL/GenBank/DDBJ databases">
        <title>Metabolic potential, ecology and presence of endohyphal bacteria is reflected in genomic diversity of Mucoromycotina.</title>
        <authorList>
            <person name="Muszewska A."/>
            <person name="Okrasinska A."/>
            <person name="Steczkiewicz K."/>
            <person name="Drgas O."/>
            <person name="Orlowska M."/>
            <person name="Perlinska-Lenart U."/>
            <person name="Aleksandrzak-Piekarczyk T."/>
            <person name="Szatraj K."/>
            <person name="Zielenkiewicz U."/>
            <person name="Pilsyk S."/>
            <person name="Malc E."/>
            <person name="Mieczkowski P."/>
            <person name="Kruszewska J.S."/>
            <person name="Biernat P."/>
            <person name="Pawlowska J."/>
        </authorList>
    </citation>
    <scope>NUCLEOTIDE SEQUENCE</scope>
    <source>
        <strain evidence="4">WA0000017839</strain>
    </source>
</reference>
<sequence length="737" mass="83453">MTLQFFHKTEVKKKKESQSTKAFNYPTLSSLIHKTTPMEPEVETLEPEEIDENFFYRHIVTHFHSLYCDSAIICIPHSRSIEGLVLTKDIIETHCFQPSPYFCLQFMATKQKHKIIALDNPIITTIVGFKEERTVHIMAEEAVYLRNKKIRLLSIDRLLEGEPPKYHSHKHAITIPPVRNSRTDLEFLNMFPENLEALHELQIAVHEFTDSYVYIKGYNRCTVERIQHMYMKTYRTILQRNKLLQDSCRTPSEHDQFLELVENVVMSFLHKKIWIQSLQSLLSSQDNYLDTVCYTYSNVTLSQYSLRYPISEMNFSCFRTAINNFKRLDSDNSTFISTKHQQLAFTPLEKLNVLKTTLDLISSAVRDYIQDFGNGISDTSVTADELIPLLASVIVQSNVPRLASLIYYMQYYRLARMVEGSVYSFVVTTMKSACEFLKDDPLSLNDASSVSSSISAGSLSTINLSPERSRSVSFSSAASKFGKPNSAPPQHHVNPARFSLNHRKSQSADLYGLTDLNSPLEQEVLDVDIEGESTYSHGVSRRNSAIVRPLIVLPNRHEENRRSLDIPNDWLLPDHTTISSSSSSSSSSHTNRYKNSKTPSRNLGLSKPMVTTTFPSISNSTPLPVDVLPHPIDSPIPSSALTNSVIDIPKLGRSLSTSTVKKKLSQPPKVINIRDRISFDGVRRPASICIDTRSLHSIEDGGEESEELMGDFLRGLSKLDGNVVGERTGSIKTFRRL</sequence>
<dbReference type="InterPro" id="IPR003123">
    <property type="entry name" value="VPS9"/>
</dbReference>
<evidence type="ECO:0000259" key="3">
    <source>
        <dbReference type="PROSITE" id="PS51205"/>
    </source>
</evidence>
<evidence type="ECO:0000313" key="4">
    <source>
        <dbReference type="EMBL" id="KAG2200215.1"/>
    </source>
</evidence>
<dbReference type="Gene3D" id="1.20.1050.80">
    <property type="entry name" value="VPS9 domain"/>
    <property type="match status" value="1"/>
</dbReference>
<dbReference type="GO" id="GO:0005085">
    <property type="term" value="F:guanyl-nucleotide exchange factor activity"/>
    <property type="evidence" value="ECO:0007669"/>
    <property type="project" value="TreeGrafter"/>
</dbReference>
<dbReference type="OrthoDB" id="411646at2759"/>
<dbReference type="GO" id="GO:0000149">
    <property type="term" value="F:SNARE binding"/>
    <property type="evidence" value="ECO:0007669"/>
    <property type="project" value="TreeGrafter"/>
</dbReference>
<feature type="domain" description="VPS9" evidence="3">
    <location>
        <begin position="283"/>
        <end position="446"/>
    </location>
</feature>
<dbReference type="GO" id="GO:0045022">
    <property type="term" value="P:early endosome to late endosome transport"/>
    <property type="evidence" value="ECO:0007669"/>
    <property type="project" value="TreeGrafter"/>
</dbReference>
<dbReference type="GO" id="GO:0005769">
    <property type="term" value="C:early endosome"/>
    <property type="evidence" value="ECO:0007669"/>
    <property type="project" value="TreeGrafter"/>
</dbReference>
<feature type="region of interest" description="Disordered" evidence="2">
    <location>
        <begin position="577"/>
        <end position="608"/>
    </location>
</feature>
<dbReference type="GO" id="GO:0005886">
    <property type="term" value="C:plasma membrane"/>
    <property type="evidence" value="ECO:0007669"/>
    <property type="project" value="TreeGrafter"/>
</dbReference>
<dbReference type="GO" id="GO:0097422">
    <property type="term" value="C:tubular endosome"/>
    <property type="evidence" value="ECO:0007669"/>
    <property type="project" value="TreeGrafter"/>
</dbReference>
<evidence type="ECO:0000256" key="2">
    <source>
        <dbReference type="SAM" id="MobiDB-lite"/>
    </source>
</evidence>
<evidence type="ECO:0000313" key="5">
    <source>
        <dbReference type="Proteomes" id="UP000603453"/>
    </source>
</evidence>
<gene>
    <name evidence="4" type="ORF">INT47_009853</name>
</gene>
<dbReference type="InterPro" id="IPR037191">
    <property type="entry name" value="VPS9_dom_sf"/>
</dbReference>
<dbReference type="EMBL" id="JAEPRD010000086">
    <property type="protein sequence ID" value="KAG2200215.1"/>
    <property type="molecule type" value="Genomic_DNA"/>
</dbReference>
<accession>A0A8H7QXR9</accession>
<dbReference type="Pfam" id="PF02204">
    <property type="entry name" value="VPS9"/>
    <property type="match status" value="1"/>
</dbReference>
<dbReference type="GO" id="GO:0005770">
    <property type="term" value="C:late endosome"/>
    <property type="evidence" value="ECO:0007669"/>
    <property type="project" value="TreeGrafter"/>
</dbReference>
<comment type="similarity">
    <text evidence="1">Belongs to the UPF0507 family.</text>
</comment>
<dbReference type="PANTHER" id="PTHR24170">
    <property type="entry name" value="ANKYRIN REPEAT DOMAIN-CONTAINING PROTEIN 27"/>
    <property type="match status" value="1"/>
</dbReference>
<name>A0A8H7QXR9_9FUNG</name>
<dbReference type="AlphaFoldDB" id="A0A8H7QXR9"/>
<dbReference type="PROSITE" id="PS51205">
    <property type="entry name" value="VPS9"/>
    <property type="match status" value="1"/>
</dbReference>
<dbReference type="SUPFAM" id="SSF109993">
    <property type="entry name" value="VPS9 domain"/>
    <property type="match status" value="1"/>
</dbReference>